<dbReference type="Proteomes" id="UP000326912">
    <property type="component" value="Unassembled WGS sequence"/>
</dbReference>
<feature type="region of interest" description="Disordered" evidence="1">
    <location>
        <begin position="93"/>
        <end position="113"/>
    </location>
</feature>
<comment type="caution">
    <text evidence="3">The sequence shown here is derived from an EMBL/GenBank/DDBJ whole genome shotgun (WGS) entry which is preliminary data.</text>
</comment>
<evidence type="ECO:0000256" key="1">
    <source>
        <dbReference type="SAM" id="MobiDB-lite"/>
    </source>
</evidence>
<gene>
    <name evidence="3" type="ORF">KDW_14070</name>
</gene>
<dbReference type="RefSeq" id="WP_151755268.1">
    <property type="nucleotide sequence ID" value="NZ_BKZW01000001.1"/>
</dbReference>
<keyword evidence="4" id="KW-1185">Reference proteome</keyword>
<organism evidence="3 4">
    <name type="scientific">Dictyobacter vulcani</name>
    <dbReference type="NCBI Taxonomy" id="2607529"/>
    <lineage>
        <taxon>Bacteria</taxon>
        <taxon>Bacillati</taxon>
        <taxon>Chloroflexota</taxon>
        <taxon>Ktedonobacteria</taxon>
        <taxon>Ktedonobacterales</taxon>
        <taxon>Dictyobacteraceae</taxon>
        <taxon>Dictyobacter</taxon>
    </lineage>
</organism>
<accession>A0A5J4KHU1</accession>
<dbReference type="AlphaFoldDB" id="A0A5J4KHU1"/>
<feature type="transmembrane region" description="Helical" evidence="2">
    <location>
        <begin position="132"/>
        <end position="154"/>
    </location>
</feature>
<keyword evidence="2" id="KW-0472">Membrane</keyword>
<evidence type="ECO:0000313" key="4">
    <source>
        <dbReference type="Proteomes" id="UP000326912"/>
    </source>
</evidence>
<name>A0A5J4KHU1_9CHLR</name>
<dbReference type="EMBL" id="BKZW01000001">
    <property type="protein sequence ID" value="GER87245.1"/>
    <property type="molecule type" value="Genomic_DNA"/>
</dbReference>
<feature type="region of interest" description="Disordered" evidence="1">
    <location>
        <begin position="1"/>
        <end position="56"/>
    </location>
</feature>
<protein>
    <submittedName>
        <fullName evidence="3">Uncharacterized protein</fullName>
    </submittedName>
</protein>
<sequence length="411" mass="43782">MSKPDSFYLETGEKATRRQKQQKKASQSKDQAEQTEIQEPLIAHDPASDEVVTEPEVAEAAAIEPVASAPIDASENGLIEPAEHGVAEQPAAMEAGTPIPPPPNANITSPYGFAGRPPARDWRFSRTEENGLGRILLITLAIALVAGLLVVGLINKMGTQNATENYFFQPQARQKIIINNDTGAIHIHGQLTGPFGFQVSKYSEGMGLGLISSEVTYNQDGAKTIVNARLQPDFAFAGSRGIDIDVAVPQTAEVEAYTITGTITVTGTVGQVSARTNTGSIEVENSSGRMTLQAETGSIAAHNVKGQLIMKTSQGDVEEHQVQLSNQSSAVVGNGAITFNGSLERNGSYRFTTTNGPINLSLPSTAAFHLILDNSTGPVTNDFGHLSYGRYPQAQIVLHTQRDAVAVHKLK</sequence>
<keyword evidence="2" id="KW-0812">Transmembrane</keyword>
<proteinExistence type="predicted"/>
<evidence type="ECO:0000256" key="2">
    <source>
        <dbReference type="SAM" id="Phobius"/>
    </source>
</evidence>
<evidence type="ECO:0000313" key="3">
    <source>
        <dbReference type="EMBL" id="GER87245.1"/>
    </source>
</evidence>
<reference evidence="3 4" key="1">
    <citation type="submission" date="2019-10" db="EMBL/GenBank/DDBJ databases">
        <title>Dictyobacter vulcani sp. nov., within the class Ktedonobacteria, isolated from soil of volcanic Mt. Zao.</title>
        <authorList>
            <person name="Zheng Y."/>
            <person name="Wang C.M."/>
            <person name="Sakai Y."/>
            <person name="Abe K."/>
            <person name="Yokota A."/>
            <person name="Yabe S."/>
        </authorList>
    </citation>
    <scope>NUCLEOTIDE SEQUENCE [LARGE SCALE GENOMIC DNA]</scope>
    <source>
        <strain evidence="3 4">W12</strain>
    </source>
</reference>
<keyword evidence="2" id="KW-1133">Transmembrane helix</keyword>